<feature type="domain" description="Josephin" evidence="13">
    <location>
        <begin position="1"/>
        <end position="167"/>
    </location>
</feature>
<keyword evidence="15" id="KW-1185">Reference proteome</keyword>
<evidence type="ECO:0000256" key="11">
    <source>
        <dbReference type="PROSITE-ProRule" id="PRU00331"/>
    </source>
</evidence>
<feature type="compositionally biased region" description="Basic and acidic residues" evidence="12">
    <location>
        <begin position="369"/>
        <end position="382"/>
    </location>
</feature>
<dbReference type="Proteomes" id="UP000818624">
    <property type="component" value="Chromosome 3"/>
</dbReference>
<feature type="compositionally biased region" description="Acidic residues" evidence="12">
    <location>
        <begin position="428"/>
        <end position="438"/>
    </location>
</feature>
<feature type="active site" evidence="11">
    <location>
        <position position="3"/>
    </location>
</feature>
<evidence type="ECO:0000256" key="6">
    <source>
        <dbReference type="ARBA" id="ARBA00022801"/>
    </source>
</evidence>
<dbReference type="PANTHER" id="PTHR14159">
    <property type="entry name" value="ATAXIN-3-RELATED"/>
    <property type="match status" value="1"/>
</dbReference>
<keyword evidence="8" id="KW-0805">Transcription regulation</keyword>
<accession>A0ABY8ET14</accession>
<feature type="compositionally biased region" description="Basic and acidic residues" evidence="12">
    <location>
        <begin position="394"/>
        <end position="405"/>
    </location>
</feature>
<dbReference type="PROSITE" id="PS50330">
    <property type="entry name" value="UIM"/>
    <property type="match status" value="1"/>
</dbReference>
<dbReference type="PROSITE" id="PS50957">
    <property type="entry name" value="JOSEPHIN"/>
    <property type="match status" value="1"/>
</dbReference>
<comment type="catalytic activity">
    <reaction evidence="1">
        <text>Thiol-dependent hydrolysis of ester, thioester, amide, peptide and isopeptide bonds formed by the C-terminal Gly of ubiquitin (a 76-residue protein attached to proteins as an intracellular targeting signal).</text>
        <dbReference type="EC" id="3.4.19.12"/>
    </reaction>
</comment>
<reference evidence="14 15" key="1">
    <citation type="journal article" date="2020" name="Elife">
        <title>Loss of centromere function drives karyotype evolution in closely related Malassezia species.</title>
        <authorList>
            <person name="Sankaranarayanan S.R."/>
            <person name="Ianiri G."/>
            <person name="Coelho M.A."/>
            <person name="Reza M.H."/>
            <person name="Thimmappa B.C."/>
            <person name="Ganguly P."/>
            <person name="Vadnala R.N."/>
            <person name="Sun S."/>
            <person name="Siddharthan R."/>
            <person name="Tellgren-Roth C."/>
            <person name="Dawson T.L."/>
            <person name="Heitman J."/>
            <person name="Sanyal K."/>
        </authorList>
    </citation>
    <scope>NUCLEOTIDE SEQUENCE [LARGE SCALE GENOMIC DNA]</scope>
    <source>
        <strain evidence="14">CBS14141</strain>
    </source>
</reference>
<feature type="region of interest" description="Disordered" evidence="12">
    <location>
        <begin position="205"/>
        <end position="457"/>
    </location>
</feature>
<evidence type="ECO:0000256" key="2">
    <source>
        <dbReference type="ARBA" id="ARBA00004123"/>
    </source>
</evidence>
<keyword evidence="9" id="KW-0804">Transcription</keyword>
<dbReference type="Gene3D" id="3.90.70.40">
    <property type="match status" value="1"/>
</dbReference>
<evidence type="ECO:0000256" key="5">
    <source>
        <dbReference type="ARBA" id="ARBA00022786"/>
    </source>
</evidence>
<evidence type="ECO:0000259" key="13">
    <source>
        <dbReference type="PROSITE" id="PS50957"/>
    </source>
</evidence>
<feature type="active site" evidence="11">
    <location>
        <position position="121"/>
    </location>
</feature>
<dbReference type="InterPro" id="IPR003903">
    <property type="entry name" value="UIM_dom"/>
</dbReference>
<dbReference type="InterPro" id="IPR033865">
    <property type="entry name" value="Ataxin-3"/>
</dbReference>
<name>A0ABY8ET14_MALFU</name>
<dbReference type="SMART" id="SM00726">
    <property type="entry name" value="UIM"/>
    <property type="match status" value="2"/>
</dbReference>
<dbReference type="Pfam" id="PF02099">
    <property type="entry name" value="Josephin"/>
    <property type="match status" value="1"/>
</dbReference>
<evidence type="ECO:0000313" key="14">
    <source>
        <dbReference type="EMBL" id="WFD48644.1"/>
    </source>
</evidence>
<gene>
    <name evidence="14" type="ORF">GLX27_003314</name>
</gene>
<dbReference type="PRINTS" id="PR01233">
    <property type="entry name" value="JOSEPHIN"/>
</dbReference>
<keyword evidence="5" id="KW-0833">Ubl conjugation pathway</keyword>
<evidence type="ECO:0000256" key="9">
    <source>
        <dbReference type="ARBA" id="ARBA00023163"/>
    </source>
</evidence>
<keyword evidence="6 11" id="KW-0378">Hydrolase</keyword>
<evidence type="ECO:0000256" key="1">
    <source>
        <dbReference type="ARBA" id="ARBA00000707"/>
    </source>
</evidence>
<dbReference type="PANTHER" id="PTHR14159:SF0">
    <property type="entry name" value="ATAXIN-3-RELATED"/>
    <property type="match status" value="1"/>
</dbReference>
<dbReference type="EMBL" id="CP046236">
    <property type="protein sequence ID" value="WFD48644.1"/>
    <property type="molecule type" value="Genomic_DNA"/>
</dbReference>
<keyword evidence="10" id="KW-0539">Nucleus</keyword>
<evidence type="ECO:0000256" key="8">
    <source>
        <dbReference type="ARBA" id="ARBA00023015"/>
    </source>
</evidence>
<feature type="region of interest" description="Disordered" evidence="12">
    <location>
        <begin position="171"/>
        <end position="190"/>
    </location>
</feature>
<dbReference type="InterPro" id="IPR006155">
    <property type="entry name" value="Josephin"/>
</dbReference>
<dbReference type="Gene3D" id="1.10.287.10">
    <property type="entry name" value="S15/NS1, RNA-binding"/>
    <property type="match status" value="1"/>
</dbReference>
<keyword evidence="7" id="KW-0788">Thiol protease</keyword>
<keyword evidence="4" id="KW-0645">Protease</keyword>
<feature type="compositionally biased region" description="Acidic residues" evidence="12">
    <location>
        <begin position="326"/>
        <end position="336"/>
    </location>
</feature>
<evidence type="ECO:0000256" key="3">
    <source>
        <dbReference type="ARBA" id="ARBA00012759"/>
    </source>
</evidence>
<evidence type="ECO:0000256" key="4">
    <source>
        <dbReference type="ARBA" id="ARBA00022670"/>
    </source>
</evidence>
<organism evidence="14 15">
    <name type="scientific">Malassezia furfur</name>
    <name type="common">Pityriasis versicolor infection agent</name>
    <name type="synonym">Pityrosporum furfur</name>
    <dbReference type="NCBI Taxonomy" id="55194"/>
    <lineage>
        <taxon>Eukaryota</taxon>
        <taxon>Fungi</taxon>
        <taxon>Dikarya</taxon>
        <taxon>Basidiomycota</taxon>
        <taxon>Ustilaginomycotina</taxon>
        <taxon>Malasseziomycetes</taxon>
        <taxon>Malasseziales</taxon>
        <taxon>Malasseziaceae</taxon>
        <taxon>Malassezia</taxon>
    </lineage>
</organism>
<feature type="active site" evidence="11">
    <location>
        <position position="103"/>
    </location>
</feature>
<dbReference type="SMART" id="SM01246">
    <property type="entry name" value="Josephin"/>
    <property type="match status" value="1"/>
</dbReference>
<evidence type="ECO:0000256" key="12">
    <source>
        <dbReference type="SAM" id="MobiDB-lite"/>
    </source>
</evidence>
<comment type="subcellular location">
    <subcellularLocation>
        <location evidence="2">Nucleus</location>
    </subcellularLocation>
</comment>
<proteinExistence type="predicted"/>
<evidence type="ECO:0000256" key="10">
    <source>
        <dbReference type="ARBA" id="ARBA00023242"/>
    </source>
</evidence>
<evidence type="ECO:0000313" key="15">
    <source>
        <dbReference type="Proteomes" id="UP000818624"/>
    </source>
</evidence>
<dbReference type="EC" id="3.4.19.12" evidence="3"/>
<sequence>MMCAQHALNGILQGQFFDASQLGQIAEEIATYERGELGIDPADADTNVLAHHMDDTGFFSVEVLDRAFKTWSLNLARWRKQGMPERYDHPEREFAFVLNLGSHWVAIRGFGRAQRQWFNLNSFFAKPQWLGEAYLGTFLHTAEQEGYSVFVVEQEPGADPLDSIADDMAETSLDDAPGTADAPIAVSDDEDPELQEALRLSREEFAQRVDTETHSLTPRRRRARELSSGSEENDVHVDAIAPRRNRSRNDPGSPVLEPLPTSGHRRQRRWQQRAADDDSFDTPGMRPNRSRRNSRRQSSSDILDTDELPSIRRSPFLTAAASTSLFDDDVQEIDSSDSEHEAPATPHLDDDDEQLQAVIAASLGQPYEVSDRIRSHTERELQRTPSAPAPVPADVERIRRLREAAQKPPEPAPPANQTSAPSHSSDHSEEEEEDETESEPPAVSAEEMRRLRLARFG</sequence>
<protein>
    <recommendedName>
        <fullName evidence="3">ubiquitinyl hydrolase 1</fullName>
        <ecNumber evidence="3">3.4.19.12</ecNumber>
    </recommendedName>
</protein>
<evidence type="ECO:0000256" key="7">
    <source>
        <dbReference type="ARBA" id="ARBA00022807"/>
    </source>
</evidence>